<protein>
    <submittedName>
        <fullName evidence="11">Oxidoreductase</fullName>
    </submittedName>
</protein>
<feature type="transmembrane region" description="Helical" evidence="8">
    <location>
        <begin position="256"/>
        <end position="275"/>
    </location>
</feature>
<dbReference type="GO" id="GO:0005886">
    <property type="term" value="C:plasma membrane"/>
    <property type="evidence" value="ECO:0007669"/>
    <property type="project" value="UniProtKB-SubCell"/>
</dbReference>
<feature type="transmembrane region" description="Helical" evidence="8">
    <location>
        <begin position="143"/>
        <end position="163"/>
    </location>
</feature>
<sequence length="1262" mass="136113">MGVSLFGIPLLAWSGTLILLAGEVMALLHIRNLSRLLLFSTLAELGYVLLGFGLDSASGETGALMHLGLQVVMRLLTILSAAYLIKRNCSSELDKLAGSGSRWPLASLLFGFGLFSVMGLSPFKGSFSKFLILYGAMEQGEWAIAAIATLATILASIYYIIVIQRVCLEPDNNAAPVTSFTAELLSARWILLFILTGATVYLSLMPEPLLHLAEHYATASVKTPVPNFETPWHYWVILPYAGGFVLYVVGKINATLRDCCAVIIALATLVLVWQHNNGDSLSHLFSVLSAGLITVAAIYSQAYMRHDEHANRYYFFLFLMAGSLIGVASAEDFGNFYLFWELMTWSSYFLVVHERTPEALKAGRKYFLMCCTGAYIMHFGILVCHTRFGSFDMSIIAAQATQLTPTFAAVIGICFLIGLGVKAGLWPMHGWLPDAHPVAPSSISALMSGILTKAGVFGLVKIFLIVLGTSLTGHLLALGTHPAFGMVVTGLGCMTVIYGEVMALREQNLKRILAYSTLAQVGEILAMLGLLTSLSVASALLHVMNHAIFKNLLFLAAGGLIAHAAGKKLPDIAGLGRVMPFTALCFAIGVLAVMGLPPFSGFFSKFMMIYAAVKADALAVAALFLAGSVLGAIYYLRIVRVLFFSPWKGGVVEDAPLAMRVATGMLAALVILGGLFPDYGLQQWVSPVIAQIAEHQQWAIPALPTLNLDWSPAALIAIVGAIATFMLGKRAPRRAGTFAVVVMALTLATVLTDAGRYDLLSWWFAALIAGVGVINLCYAIGYMDHAHSQHRFFFFFVFMIGGLLGVTASKDLFNFFAFWEIMSSWTLYFVIIHDESKAALREGFKYFIFNFVGATCMFLGVAMLCARSDGFSFDAIAHAASTMSLPWLGAGLVLVLTGMLMKAAQLPWRIDYQMHPPTAPTPVSGYISAVLLKSGIYGVLKLFALGGAGMLFVRFGELGSTNTLMYAIAIIATLTLLYAGALALIQNGIKRLLIYSTVSQLGYILLGLALTTPEGIAGGLMHLVNHMLLKDILFLAAGCILAQVHVSSLDELGGLGRKMPLTFGMFLFAGLSLSGIPPLNGFASKWLIYQAAFQSGHYLLGLGAMMSSLFTLAAVLKFAHAAFMGTPEPQLEKVKEAPLSMLLPMGLLSLVALVVSLLPGVLLVPISHLMAVSGLGQISVTWTGPLPGTNGWHPLTMWMLVAVVCVVGWLFYRLSNRQSQSIHLHQGGVCDLTPVQAHVPASALYQTPERLIRQVLHPREKE</sequence>
<feature type="transmembrane region" description="Helical" evidence="8">
    <location>
        <begin position="617"/>
        <end position="636"/>
    </location>
</feature>
<feature type="transmembrane region" description="Helical" evidence="8">
    <location>
        <begin position="1061"/>
        <end position="1079"/>
    </location>
</feature>
<organism evidence="11 12">
    <name type="scientific">Citrobacter amalonaticus Y19</name>
    <dbReference type="NCBI Taxonomy" id="1261127"/>
    <lineage>
        <taxon>Bacteria</taxon>
        <taxon>Pseudomonadati</taxon>
        <taxon>Pseudomonadota</taxon>
        <taxon>Gammaproteobacteria</taxon>
        <taxon>Enterobacterales</taxon>
        <taxon>Enterobacteriaceae</taxon>
        <taxon>Citrobacter</taxon>
    </lineage>
</organism>
<feature type="transmembrane region" description="Helical" evidence="8">
    <location>
        <begin position="1141"/>
        <end position="1171"/>
    </location>
</feature>
<feature type="transmembrane region" description="Helical" evidence="8">
    <location>
        <begin position="760"/>
        <end position="780"/>
    </location>
</feature>
<comment type="subcellular location">
    <subcellularLocation>
        <location evidence="1">Cell membrane</location>
        <topology evidence="1">Multi-pass membrane protein</topology>
    </subcellularLocation>
    <subcellularLocation>
        <location evidence="7">Membrane</location>
        <topology evidence="7">Multi-pass membrane protein</topology>
    </subcellularLocation>
</comment>
<dbReference type="EMBL" id="CP011132">
    <property type="protein sequence ID" value="AHZ96927.1"/>
    <property type="molecule type" value="Genomic_DNA"/>
</dbReference>
<keyword evidence="5" id="KW-0560">Oxidoreductase</keyword>
<keyword evidence="2" id="KW-1003">Cell membrane</keyword>
<feature type="transmembrane region" description="Helical" evidence="8">
    <location>
        <begin position="925"/>
        <end position="952"/>
    </location>
</feature>
<feature type="transmembrane region" description="Helical" evidence="8">
    <location>
        <begin position="992"/>
        <end position="1012"/>
    </location>
</feature>
<evidence type="ECO:0000313" key="11">
    <source>
        <dbReference type="EMBL" id="AHZ96927.1"/>
    </source>
</evidence>
<evidence type="ECO:0000259" key="9">
    <source>
        <dbReference type="Pfam" id="PF00361"/>
    </source>
</evidence>
<proteinExistence type="predicted"/>
<dbReference type="InterPro" id="IPR052175">
    <property type="entry name" value="ComplexI-like_HydComp"/>
</dbReference>
<dbReference type="Proteomes" id="UP000034085">
    <property type="component" value="Chromosome"/>
</dbReference>
<evidence type="ECO:0000259" key="10">
    <source>
        <dbReference type="Pfam" id="PF00662"/>
    </source>
</evidence>
<feature type="transmembrane region" description="Helical" evidence="8">
    <location>
        <begin position="184"/>
        <end position="204"/>
    </location>
</feature>
<name>A0A059VJ86_CITAM</name>
<dbReference type="PANTHER" id="PTHR42682:SF4">
    <property type="entry name" value="NADH-UBIQUINONE_PLASTOQUINONE"/>
    <property type="match status" value="1"/>
</dbReference>
<dbReference type="PATRIC" id="fig|1261127.3.peg.2643"/>
<feature type="transmembrane region" description="Helical" evidence="8">
    <location>
        <begin position="281"/>
        <end position="300"/>
    </location>
</feature>
<feature type="transmembrane region" description="Helical" evidence="8">
    <location>
        <begin position="1099"/>
        <end position="1120"/>
    </location>
</feature>
<accession>A0A059VJ86</accession>
<dbReference type="RefSeq" id="WP_046483200.1">
    <property type="nucleotide sequence ID" value="NZ_CP011132.1"/>
</dbReference>
<feature type="transmembrane region" description="Helical" evidence="8">
    <location>
        <begin position="312"/>
        <end position="330"/>
    </location>
</feature>
<dbReference type="PRINTS" id="PR01434">
    <property type="entry name" value="NADHDHGNASE5"/>
</dbReference>
<feature type="domain" description="NADH-Ubiquinone oxidoreductase (complex I) chain 5 N-terminal" evidence="10">
    <location>
        <begin position="756"/>
        <end position="793"/>
    </location>
</feature>
<feature type="transmembrane region" description="Helical" evidence="8">
    <location>
        <begin position="66"/>
        <end position="85"/>
    </location>
</feature>
<feature type="transmembrane region" description="Helical" evidence="8">
    <location>
        <begin position="964"/>
        <end position="985"/>
    </location>
</feature>
<feature type="transmembrane region" description="Helical" evidence="8">
    <location>
        <begin position="105"/>
        <end position="123"/>
    </location>
</feature>
<feature type="transmembrane region" description="Helical" evidence="8">
    <location>
        <begin position="456"/>
        <end position="477"/>
    </location>
</feature>
<dbReference type="InterPro" id="IPR001750">
    <property type="entry name" value="ND/Mrp_TM"/>
</dbReference>
<evidence type="ECO:0000313" key="12">
    <source>
        <dbReference type="Proteomes" id="UP000034085"/>
    </source>
</evidence>
<evidence type="ECO:0000256" key="7">
    <source>
        <dbReference type="RuleBase" id="RU000320"/>
    </source>
</evidence>
<evidence type="ECO:0000256" key="1">
    <source>
        <dbReference type="ARBA" id="ARBA00004651"/>
    </source>
</evidence>
<evidence type="ECO:0000256" key="2">
    <source>
        <dbReference type="ARBA" id="ARBA00022475"/>
    </source>
</evidence>
<feature type="transmembrane region" description="Helical" evidence="8">
    <location>
        <begin position="513"/>
        <end position="541"/>
    </location>
</feature>
<dbReference type="Pfam" id="PF00361">
    <property type="entry name" value="Proton_antipo_M"/>
    <property type="match status" value="3"/>
</dbReference>
<keyword evidence="4 8" id="KW-1133">Transmembrane helix</keyword>
<reference evidence="11 12" key="1">
    <citation type="journal article" date="2013" name="Appl. Microbiol. Biotechnol.">
        <title>Glycerol assimilation and production of 1,3-propanediol by Citrobacter amalonaticus Y19.</title>
        <authorList>
            <person name="Ainala S.K."/>
            <person name="Ashok S."/>
            <person name="Ko Y."/>
            <person name="Park S."/>
        </authorList>
    </citation>
    <scope>NUCLEOTIDE SEQUENCE [LARGE SCALE GENOMIC DNA]</scope>
    <source>
        <strain evidence="11 12">Y19</strain>
    </source>
</reference>
<evidence type="ECO:0000256" key="8">
    <source>
        <dbReference type="SAM" id="Phobius"/>
    </source>
</evidence>
<evidence type="ECO:0000256" key="5">
    <source>
        <dbReference type="ARBA" id="ARBA00023002"/>
    </source>
</evidence>
<feature type="transmembrane region" description="Helical" evidence="8">
    <location>
        <begin position="884"/>
        <end position="904"/>
    </location>
</feature>
<dbReference type="Pfam" id="PF00662">
    <property type="entry name" value="Proton_antipo_N"/>
    <property type="match status" value="1"/>
</dbReference>
<feature type="transmembrane region" description="Helical" evidence="8">
    <location>
        <begin position="36"/>
        <end position="54"/>
    </location>
</feature>
<feature type="transmembrane region" description="Helical" evidence="8">
    <location>
        <begin position="336"/>
        <end position="354"/>
    </location>
</feature>
<dbReference type="InterPro" id="IPR001516">
    <property type="entry name" value="Proton_antipo_N"/>
</dbReference>
<feature type="transmembrane region" description="Helical" evidence="8">
    <location>
        <begin position="844"/>
        <end position="864"/>
    </location>
</feature>
<feature type="domain" description="NADH:quinone oxidoreductase/Mrp antiporter transmembrane" evidence="9">
    <location>
        <begin position="330"/>
        <end position="630"/>
    </location>
</feature>
<feature type="domain" description="NADH:quinone oxidoreductase/Mrp antiporter transmembrane" evidence="9">
    <location>
        <begin position="809"/>
        <end position="1111"/>
    </location>
</feature>
<feature type="transmembrane region" description="Helical" evidence="8">
    <location>
        <begin position="735"/>
        <end position="754"/>
    </location>
</feature>
<feature type="transmembrane region" description="Helical" evidence="8">
    <location>
        <begin position="366"/>
        <end position="388"/>
    </location>
</feature>
<keyword evidence="6 8" id="KW-0472">Membrane</keyword>
<feature type="transmembrane region" description="Helical" evidence="8">
    <location>
        <begin position="657"/>
        <end position="676"/>
    </location>
</feature>
<keyword evidence="3 7" id="KW-0812">Transmembrane</keyword>
<dbReference type="GO" id="GO:0016491">
    <property type="term" value="F:oxidoreductase activity"/>
    <property type="evidence" value="ECO:0007669"/>
    <property type="project" value="UniProtKB-KW"/>
</dbReference>
<evidence type="ECO:0000256" key="6">
    <source>
        <dbReference type="ARBA" id="ARBA00023136"/>
    </source>
</evidence>
<dbReference type="AlphaFoldDB" id="A0A059VJ86"/>
<feature type="transmembrane region" description="Helical" evidence="8">
    <location>
        <begin position="578"/>
        <end position="597"/>
    </location>
</feature>
<feature type="domain" description="NADH:quinone oxidoreductase/Mrp antiporter transmembrane" evidence="9">
    <location>
        <begin position="10"/>
        <end position="154"/>
    </location>
</feature>
<evidence type="ECO:0000256" key="3">
    <source>
        <dbReference type="ARBA" id="ARBA00022692"/>
    </source>
</evidence>
<feature type="transmembrane region" description="Helical" evidence="8">
    <location>
        <begin position="547"/>
        <end position="566"/>
    </location>
</feature>
<feature type="transmembrane region" description="Helical" evidence="8">
    <location>
        <begin position="815"/>
        <end position="832"/>
    </location>
</feature>
<feature type="transmembrane region" description="Helical" evidence="8">
    <location>
        <begin position="400"/>
        <end position="421"/>
    </location>
</feature>
<dbReference type="KEGG" id="cama:F384_12640"/>
<feature type="transmembrane region" description="Helical" evidence="8">
    <location>
        <begin position="710"/>
        <end position="728"/>
    </location>
</feature>
<dbReference type="HOGENOM" id="CLU_265453_0_0_6"/>
<evidence type="ECO:0000256" key="4">
    <source>
        <dbReference type="ARBA" id="ARBA00022989"/>
    </source>
</evidence>
<feature type="transmembrane region" description="Helical" evidence="8">
    <location>
        <begin position="1191"/>
        <end position="1212"/>
    </location>
</feature>
<feature type="transmembrane region" description="Helical" evidence="8">
    <location>
        <begin position="483"/>
        <end position="501"/>
    </location>
</feature>
<feature type="transmembrane region" description="Helical" evidence="8">
    <location>
        <begin position="232"/>
        <end position="249"/>
    </location>
</feature>
<feature type="transmembrane region" description="Helical" evidence="8">
    <location>
        <begin position="1032"/>
        <end position="1049"/>
    </location>
</feature>
<dbReference type="OrthoDB" id="9768329at2"/>
<gene>
    <name evidence="11" type="ORF">F384_12640</name>
</gene>
<feature type="transmembrane region" description="Helical" evidence="8">
    <location>
        <begin position="792"/>
        <end position="809"/>
    </location>
</feature>
<feature type="transmembrane region" description="Helical" evidence="8">
    <location>
        <begin position="6"/>
        <end position="29"/>
    </location>
</feature>
<dbReference type="PANTHER" id="PTHR42682">
    <property type="entry name" value="HYDROGENASE-4 COMPONENT F"/>
    <property type="match status" value="1"/>
</dbReference>